<accession>A0A173MD63</accession>
<dbReference type="OrthoDB" id="340433at2"/>
<reference evidence="3" key="1">
    <citation type="submission" date="2017-01" db="EMBL/GenBank/DDBJ databases">
        <authorList>
            <person name="Varghese N."/>
            <person name="Submissions S."/>
        </authorList>
    </citation>
    <scope>NUCLEOTIDE SEQUENCE [LARGE SCALE GENOMIC DNA]</scope>
    <source>
        <strain evidence="3">DSM 21054</strain>
    </source>
</reference>
<dbReference type="EMBL" id="FTOR01000005">
    <property type="protein sequence ID" value="SIT21001.1"/>
    <property type="molecule type" value="Genomic_DNA"/>
</dbReference>
<keyword evidence="3" id="KW-1185">Reference proteome</keyword>
<dbReference type="RefSeq" id="WP_076379940.1">
    <property type="nucleotide sequence ID" value="NZ_AP017422.1"/>
</dbReference>
<evidence type="ECO:0000259" key="1">
    <source>
        <dbReference type="Pfam" id="PF14096"/>
    </source>
</evidence>
<dbReference type="InterPro" id="IPR025369">
    <property type="entry name" value="DUF4274"/>
</dbReference>
<gene>
    <name evidence="2" type="ORF">SAMN05421788_10588</name>
</gene>
<name>A0A173MD63_9BACT</name>
<sequence length="187" mass="21768">MKKQITEEQLDAMISERVVAFAEKGNPRLWHQMAMEWNWDSDSPFLHWLIDNPATDKGTVLMIYWRFGPRYWCQYTNKEDALGHTSLVKGYETVNYIEAKYLSGFYPNACFAFDPNVEDESGTIWAKEYLDIPAVRELPAEMYRKIEGEQVEEPMGFEEGMPPELTAQLDELLELYDTDGDDEEADD</sequence>
<evidence type="ECO:0000313" key="2">
    <source>
        <dbReference type="EMBL" id="SIT21001.1"/>
    </source>
</evidence>
<protein>
    <recommendedName>
        <fullName evidence="1">DUF4274 domain-containing protein</fullName>
    </recommendedName>
</protein>
<dbReference type="Pfam" id="PF14096">
    <property type="entry name" value="DUF4274"/>
    <property type="match status" value="1"/>
</dbReference>
<dbReference type="STRING" id="477680.SAMN05421788_10588"/>
<organism evidence="2 3">
    <name type="scientific">Filimonas lacunae</name>
    <dbReference type="NCBI Taxonomy" id="477680"/>
    <lineage>
        <taxon>Bacteria</taxon>
        <taxon>Pseudomonadati</taxon>
        <taxon>Bacteroidota</taxon>
        <taxon>Chitinophagia</taxon>
        <taxon>Chitinophagales</taxon>
        <taxon>Chitinophagaceae</taxon>
        <taxon>Filimonas</taxon>
    </lineage>
</organism>
<proteinExistence type="predicted"/>
<dbReference type="Proteomes" id="UP000186917">
    <property type="component" value="Unassembled WGS sequence"/>
</dbReference>
<evidence type="ECO:0000313" key="3">
    <source>
        <dbReference type="Proteomes" id="UP000186917"/>
    </source>
</evidence>
<feature type="domain" description="DUF4274" evidence="1">
    <location>
        <begin position="26"/>
        <end position="101"/>
    </location>
</feature>
<dbReference type="KEGG" id="fln:FLA_1467"/>
<dbReference type="AlphaFoldDB" id="A0A173MD63"/>